<dbReference type="InterPro" id="IPR052345">
    <property type="entry name" value="Rad_response_metalloprotease"/>
</dbReference>
<dbReference type="InterPro" id="IPR010982">
    <property type="entry name" value="Lambda_DNA-bd_dom_sf"/>
</dbReference>
<dbReference type="Pfam" id="PF06114">
    <property type="entry name" value="Peptidase_M78"/>
    <property type="match status" value="1"/>
</dbReference>
<dbReference type="Gene3D" id="1.10.260.40">
    <property type="entry name" value="lambda repressor-like DNA-binding domains"/>
    <property type="match status" value="1"/>
</dbReference>
<sequence length="399" mass="45200">MSGEFNCTEFRLIRSLQELSLEDIANKVGKTKQYISNIENGRAIPTDALLSDLASVLGVTIDFLTSPSKGMLTETQIHFRKKTTTPKYLKEFASSCGVLTNRLVMLLDSKVRFPKVNIPELSALSPDLNVQIHDLFDKSYTRQSHLSNADIDNIADKCRDTWGIGMGPISNMTRLAEHIGVIVTVIKFPEDSDKLDALSFYNSKRPIIVRNDAKDNICRQRFDIAHELGHLVLHQGVETGDSLTEGQANYFAGALLLPRSIMLSFFPRVQQFDSKMNWKKIEDFKKIWRVSQLAIFYRAHNLGLLSDSQFKSAVITLKTNGQAIKEHWDDELRNENEESPELLKAAFNVLATTKKAIYAEEIAEELKIRDVGLLTKFIKEDLLIRKPEKIKLSIVRTSL</sequence>
<dbReference type="CDD" id="cd00093">
    <property type="entry name" value="HTH_XRE"/>
    <property type="match status" value="1"/>
</dbReference>
<dbReference type="AlphaFoldDB" id="I3CE22"/>
<evidence type="ECO:0000313" key="3">
    <source>
        <dbReference type="EMBL" id="EIJ41865.1"/>
    </source>
</evidence>
<keyword evidence="4" id="KW-1185">Reference proteome</keyword>
<protein>
    <submittedName>
        <fullName evidence="3">Putative Zn peptidase</fullName>
    </submittedName>
</protein>
<dbReference type="STRING" id="395493.BegalDRAFT_0959"/>
<dbReference type="HOGENOM" id="CLU_053651_1_1_6"/>
<feature type="domain" description="HTH cro/C1-type" evidence="2">
    <location>
        <begin position="10"/>
        <end position="64"/>
    </location>
</feature>
<dbReference type="SMART" id="SM00530">
    <property type="entry name" value="HTH_XRE"/>
    <property type="match status" value="1"/>
</dbReference>
<dbReference type="PROSITE" id="PS50943">
    <property type="entry name" value="HTH_CROC1"/>
    <property type="match status" value="1"/>
</dbReference>
<dbReference type="Proteomes" id="UP000005744">
    <property type="component" value="Unassembled WGS sequence"/>
</dbReference>
<dbReference type="InterPro" id="IPR001387">
    <property type="entry name" value="Cro/C1-type_HTH"/>
</dbReference>
<dbReference type="SUPFAM" id="SSF47413">
    <property type="entry name" value="lambda repressor-like DNA-binding domains"/>
    <property type="match status" value="1"/>
</dbReference>
<dbReference type="OrthoDB" id="9794834at2"/>
<comment type="similarity">
    <text evidence="1">Belongs to the short-chain fatty acyl-CoA assimilation regulator (ScfR) family.</text>
</comment>
<gene>
    <name evidence="3" type="ORF">BegalDRAFT_0959</name>
</gene>
<evidence type="ECO:0000256" key="1">
    <source>
        <dbReference type="ARBA" id="ARBA00007227"/>
    </source>
</evidence>
<dbReference type="Pfam" id="PF01381">
    <property type="entry name" value="HTH_3"/>
    <property type="match status" value="1"/>
</dbReference>
<accession>I3CE22</accession>
<dbReference type="PANTHER" id="PTHR43236:SF1">
    <property type="entry name" value="BLL7220 PROTEIN"/>
    <property type="match status" value="1"/>
</dbReference>
<dbReference type="GO" id="GO:0003677">
    <property type="term" value="F:DNA binding"/>
    <property type="evidence" value="ECO:0007669"/>
    <property type="project" value="InterPro"/>
</dbReference>
<dbReference type="RefSeq" id="WP_002684197.1">
    <property type="nucleotide sequence ID" value="NZ_JH600070.1"/>
</dbReference>
<dbReference type="eggNOG" id="COG2856">
    <property type="taxonomic scope" value="Bacteria"/>
</dbReference>
<evidence type="ECO:0000313" key="4">
    <source>
        <dbReference type="Proteomes" id="UP000005744"/>
    </source>
</evidence>
<dbReference type="EMBL" id="JH600070">
    <property type="protein sequence ID" value="EIJ41865.1"/>
    <property type="molecule type" value="Genomic_DNA"/>
</dbReference>
<dbReference type="InterPro" id="IPR010359">
    <property type="entry name" value="IrrE_HExxH"/>
</dbReference>
<organism evidence="3 4">
    <name type="scientific">Beggiatoa alba B18LD</name>
    <dbReference type="NCBI Taxonomy" id="395493"/>
    <lineage>
        <taxon>Bacteria</taxon>
        <taxon>Pseudomonadati</taxon>
        <taxon>Pseudomonadota</taxon>
        <taxon>Gammaproteobacteria</taxon>
        <taxon>Thiotrichales</taxon>
        <taxon>Thiotrichaceae</taxon>
        <taxon>Beggiatoa</taxon>
    </lineage>
</organism>
<dbReference type="Gene3D" id="1.10.10.2910">
    <property type="match status" value="1"/>
</dbReference>
<proteinExistence type="inferred from homology"/>
<reference evidence="3 4" key="1">
    <citation type="submission" date="2011-11" db="EMBL/GenBank/DDBJ databases">
        <title>Improved High-Quality Draft sequence of Beggiatoa alba B18lD.</title>
        <authorList>
            <consortium name="US DOE Joint Genome Institute"/>
            <person name="Lucas S."/>
            <person name="Han J."/>
            <person name="Lapidus A."/>
            <person name="Cheng J.-F."/>
            <person name="Goodwin L."/>
            <person name="Pitluck S."/>
            <person name="Peters L."/>
            <person name="Mikhailova N."/>
            <person name="Held B."/>
            <person name="Detter J.C."/>
            <person name="Han C."/>
            <person name="Tapia R."/>
            <person name="Land M."/>
            <person name="Hauser L."/>
            <person name="Kyrpides N."/>
            <person name="Ivanova N."/>
            <person name="Pagani I."/>
            <person name="Samuel K."/>
            <person name="Teske A."/>
            <person name="Mueller J."/>
            <person name="Woyke T."/>
        </authorList>
    </citation>
    <scope>NUCLEOTIDE SEQUENCE [LARGE SCALE GENOMIC DNA]</scope>
    <source>
        <strain evidence="3 4">B18LD</strain>
    </source>
</reference>
<dbReference type="PANTHER" id="PTHR43236">
    <property type="entry name" value="ANTITOXIN HIGA1"/>
    <property type="match status" value="1"/>
</dbReference>
<evidence type="ECO:0000259" key="2">
    <source>
        <dbReference type="PROSITE" id="PS50943"/>
    </source>
</evidence>
<dbReference type="eggNOG" id="COG1396">
    <property type="taxonomic scope" value="Bacteria"/>
</dbReference>
<name>I3CE22_9GAMM</name>